<evidence type="ECO:0000259" key="1">
    <source>
        <dbReference type="PROSITE" id="PS51707"/>
    </source>
</evidence>
<dbReference type="Gene3D" id="2.40.320.10">
    <property type="entry name" value="Hypothetical Protein Pfu-838710-001"/>
    <property type="match status" value="1"/>
</dbReference>
<accession>A0A160VI13</accession>
<feature type="domain" description="CYTH" evidence="1">
    <location>
        <begin position="2"/>
        <end position="148"/>
    </location>
</feature>
<dbReference type="PIRSF" id="PIRSF016487">
    <property type="entry name" value="CYTH_UCP016487"/>
    <property type="match status" value="1"/>
</dbReference>
<dbReference type="EMBL" id="FAXC01000369">
    <property type="protein sequence ID" value="CUV10152.1"/>
    <property type="molecule type" value="Genomic_DNA"/>
</dbReference>
<dbReference type="Pfam" id="PF01928">
    <property type="entry name" value="CYTH"/>
    <property type="match status" value="1"/>
</dbReference>
<dbReference type="InterPro" id="IPR012042">
    <property type="entry name" value="NeuTTM/CthTTM-like"/>
</dbReference>
<protein>
    <recommendedName>
        <fullName evidence="1">CYTH domain-containing protein</fullName>
    </recommendedName>
</protein>
<dbReference type="PANTHER" id="PTHR40114">
    <property type="entry name" value="SLR0698 PROTEIN"/>
    <property type="match status" value="1"/>
</dbReference>
<sequence>MAKEIERKFLVDLAHWPNEAKGVHFEQGYIAITDSGIVRVRIIRDEVSTLTVKSSGTGLSRDEFQYEIPMDEAKALLKLCQNDIIEKTRYHIIVEEKQWDVDQFHGNNAGLWVAEVELISEDEQVTLPKWVTNEVTGDEHYYNAFISKHPYNTWKK</sequence>
<dbReference type="InterPro" id="IPR023577">
    <property type="entry name" value="CYTH_domain"/>
</dbReference>
<dbReference type="PANTHER" id="PTHR40114:SF1">
    <property type="entry name" value="SLR0698 PROTEIN"/>
    <property type="match status" value="1"/>
</dbReference>
<name>A0A160VI13_9ZZZZ</name>
<dbReference type="SUPFAM" id="SSF55154">
    <property type="entry name" value="CYTH-like phosphatases"/>
    <property type="match status" value="1"/>
</dbReference>
<reference evidence="2" key="1">
    <citation type="submission" date="2015-10" db="EMBL/GenBank/DDBJ databases">
        <authorList>
            <person name="Gilbert D.G."/>
        </authorList>
    </citation>
    <scope>NUCLEOTIDE SEQUENCE</scope>
</reference>
<dbReference type="PROSITE" id="PS51707">
    <property type="entry name" value="CYTH"/>
    <property type="match status" value="1"/>
</dbReference>
<dbReference type="CDD" id="cd07891">
    <property type="entry name" value="CYTH-like_CthTTM-like_1"/>
    <property type="match status" value="1"/>
</dbReference>
<dbReference type="SMART" id="SM01118">
    <property type="entry name" value="CYTH"/>
    <property type="match status" value="1"/>
</dbReference>
<dbReference type="InterPro" id="IPR033469">
    <property type="entry name" value="CYTH-like_dom_sf"/>
</dbReference>
<gene>
    <name evidence="2" type="ORF">MGWOODY_Mmi177</name>
</gene>
<evidence type="ECO:0000313" key="2">
    <source>
        <dbReference type="EMBL" id="CUV10152.1"/>
    </source>
</evidence>
<proteinExistence type="predicted"/>
<organism evidence="2">
    <name type="scientific">hydrothermal vent metagenome</name>
    <dbReference type="NCBI Taxonomy" id="652676"/>
    <lineage>
        <taxon>unclassified sequences</taxon>
        <taxon>metagenomes</taxon>
        <taxon>ecological metagenomes</taxon>
    </lineage>
</organism>
<dbReference type="AlphaFoldDB" id="A0A160VI13"/>